<dbReference type="CDD" id="cd11715">
    <property type="entry name" value="THUMP_AdoMetMT"/>
    <property type="match status" value="1"/>
</dbReference>
<name>A0A562WRW4_9BACT</name>
<keyword evidence="6" id="KW-1185">Reference proteome</keyword>
<dbReference type="EMBL" id="VLLN01000002">
    <property type="protein sequence ID" value="TWJ33152.1"/>
    <property type="molecule type" value="Genomic_DNA"/>
</dbReference>
<dbReference type="Pfam" id="PF01170">
    <property type="entry name" value="UPF0020"/>
    <property type="match status" value="1"/>
</dbReference>
<evidence type="ECO:0000256" key="3">
    <source>
        <dbReference type="PROSITE-ProRule" id="PRU00529"/>
    </source>
</evidence>
<dbReference type="SUPFAM" id="SSF53335">
    <property type="entry name" value="S-adenosyl-L-methionine-dependent methyltransferases"/>
    <property type="match status" value="1"/>
</dbReference>
<gene>
    <name evidence="5" type="ORF">JN12_00567</name>
</gene>
<dbReference type="Gene3D" id="3.40.50.150">
    <property type="entry name" value="Vaccinia Virus protein VP39"/>
    <property type="match status" value="1"/>
</dbReference>
<proteinExistence type="predicted"/>
<sequence>MGEYVYFATVAKGLEEVLATELRGLGIVPERVDSGGVLFRGDLATCYRANLWLRTANRVLVRLTEFPCTSPEELYAGVRQAGWSQLLTPEMTIAVDATVRDSALTHSHFVALKTKDAIVDTIRDQTGQRPSVDARAPSVRVNVHLARNICTLSLDSSGDPLDRRGYRLDRTSAPLRETLAAGLVLLTGWDGSAPLVDPMCGSGTILVEGAMVAARMAPGLLRERFGFMGWREFDQPLWNRLKDEARQSVRSTEAPLVFGSDLSWDALRTSEKNLARSGAAGLVQIRRAEVGEVEPPATSGTILVNPPYGERLGQQADLGELYKRLGDIFKQRWKGYTAFLFTADRELAKRVGLKASKRIVLWNGPLECRLYRYDLY</sequence>
<dbReference type="PANTHER" id="PTHR47313:SF1">
    <property type="entry name" value="RIBOSOMAL RNA LARGE SUBUNIT METHYLTRANSFERASE K_L"/>
    <property type="match status" value="1"/>
</dbReference>
<dbReference type="OrthoDB" id="9809404at2"/>
<comment type="caution">
    <text evidence="5">The sequence shown here is derived from an EMBL/GenBank/DDBJ whole genome shotgun (WGS) entry which is preliminary data.</text>
</comment>
<evidence type="ECO:0000259" key="4">
    <source>
        <dbReference type="PROSITE" id="PS51165"/>
    </source>
</evidence>
<dbReference type="PROSITE" id="PS00092">
    <property type="entry name" value="N6_MTASE"/>
    <property type="match status" value="1"/>
</dbReference>
<dbReference type="RefSeq" id="WP_145017869.1">
    <property type="nucleotide sequence ID" value="NZ_VLLN01000002.1"/>
</dbReference>
<dbReference type="InterPro" id="IPR000241">
    <property type="entry name" value="RlmKL-like_Mtase"/>
</dbReference>
<dbReference type="InterPro" id="IPR002052">
    <property type="entry name" value="DNA_methylase_N6_adenine_CS"/>
</dbReference>
<dbReference type="GO" id="GO:0008990">
    <property type="term" value="F:rRNA (guanine-N2-)-methyltransferase activity"/>
    <property type="evidence" value="ECO:0007669"/>
    <property type="project" value="TreeGrafter"/>
</dbReference>
<dbReference type="Proteomes" id="UP000319449">
    <property type="component" value="Unassembled WGS sequence"/>
</dbReference>
<dbReference type="Gene3D" id="3.30.2130.30">
    <property type="match status" value="1"/>
</dbReference>
<evidence type="ECO:0000313" key="6">
    <source>
        <dbReference type="Proteomes" id="UP000319449"/>
    </source>
</evidence>
<protein>
    <submittedName>
        <fullName evidence="5">Putative N6-adenine-specific DNA methylase</fullName>
    </submittedName>
</protein>
<keyword evidence="1 5" id="KW-0489">Methyltransferase</keyword>
<evidence type="ECO:0000256" key="1">
    <source>
        <dbReference type="ARBA" id="ARBA00022603"/>
    </source>
</evidence>
<dbReference type="SMART" id="SM00981">
    <property type="entry name" value="THUMP"/>
    <property type="match status" value="1"/>
</dbReference>
<dbReference type="InterPro" id="IPR054170">
    <property type="entry name" value="RlmL_1st"/>
</dbReference>
<dbReference type="InterPro" id="IPR004114">
    <property type="entry name" value="THUMP_dom"/>
</dbReference>
<dbReference type="Pfam" id="PF22020">
    <property type="entry name" value="RlmL_1st"/>
    <property type="match status" value="1"/>
</dbReference>
<dbReference type="InterPro" id="IPR029063">
    <property type="entry name" value="SAM-dependent_MTases_sf"/>
</dbReference>
<organism evidence="5 6">
    <name type="scientific">Geobacter argillaceus</name>
    <dbReference type="NCBI Taxonomy" id="345631"/>
    <lineage>
        <taxon>Bacteria</taxon>
        <taxon>Pseudomonadati</taxon>
        <taxon>Thermodesulfobacteriota</taxon>
        <taxon>Desulfuromonadia</taxon>
        <taxon>Geobacterales</taxon>
        <taxon>Geobacteraceae</taxon>
        <taxon>Geobacter</taxon>
    </lineage>
</organism>
<reference evidence="5 6" key="1">
    <citation type="submission" date="2019-07" db="EMBL/GenBank/DDBJ databases">
        <title>Genomic Encyclopedia of Archaeal and Bacterial Type Strains, Phase II (KMG-II): from individual species to whole genera.</title>
        <authorList>
            <person name="Goeker M."/>
        </authorList>
    </citation>
    <scope>NUCLEOTIDE SEQUENCE [LARGE SCALE GENOMIC DNA]</scope>
    <source>
        <strain evidence="5 6">ATCC BAA-1139</strain>
    </source>
</reference>
<evidence type="ECO:0000313" key="5">
    <source>
        <dbReference type="EMBL" id="TWJ33152.1"/>
    </source>
</evidence>
<dbReference type="AlphaFoldDB" id="A0A562WRW4"/>
<evidence type="ECO:0000256" key="2">
    <source>
        <dbReference type="ARBA" id="ARBA00022679"/>
    </source>
</evidence>
<feature type="domain" description="THUMP" evidence="4">
    <location>
        <begin position="45"/>
        <end position="156"/>
    </location>
</feature>
<dbReference type="Pfam" id="PF02926">
    <property type="entry name" value="THUMP"/>
    <property type="match status" value="1"/>
</dbReference>
<dbReference type="PANTHER" id="PTHR47313">
    <property type="entry name" value="RIBOSOMAL RNA LARGE SUBUNIT METHYLTRANSFERASE K/L"/>
    <property type="match status" value="1"/>
</dbReference>
<keyword evidence="2" id="KW-0808">Transferase</keyword>
<dbReference type="PROSITE" id="PS51165">
    <property type="entry name" value="THUMP"/>
    <property type="match status" value="1"/>
</dbReference>
<keyword evidence="3" id="KW-0694">RNA-binding</keyword>
<dbReference type="GO" id="GO:0070043">
    <property type="term" value="F:rRNA (guanine-N7-)-methyltransferase activity"/>
    <property type="evidence" value="ECO:0007669"/>
    <property type="project" value="TreeGrafter"/>
</dbReference>
<accession>A0A562WRW4</accession>
<dbReference type="GO" id="GO:0003723">
    <property type="term" value="F:RNA binding"/>
    <property type="evidence" value="ECO:0007669"/>
    <property type="project" value="UniProtKB-UniRule"/>
</dbReference>